<reference evidence="2 3" key="1">
    <citation type="journal article" date="2024" name="J Genomics">
        <title>Draft genome sequencing and assembly of Favolaschia claudopus CIRM-BRFM 2984 isolated from oak limbs.</title>
        <authorList>
            <person name="Navarro D."/>
            <person name="Drula E."/>
            <person name="Chaduli D."/>
            <person name="Cazenave R."/>
            <person name="Ahrendt S."/>
            <person name="Wang J."/>
            <person name="Lipzen A."/>
            <person name="Daum C."/>
            <person name="Barry K."/>
            <person name="Grigoriev I.V."/>
            <person name="Favel A."/>
            <person name="Rosso M.N."/>
            <person name="Martin F."/>
        </authorList>
    </citation>
    <scope>NUCLEOTIDE SEQUENCE [LARGE SCALE GENOMIC DNA]</scope>
    <source>
        <strain evidence="2 3">CIRM-BRFM 2984</strain>
    </source>
</reference>
<sequence length="182" mass="19362">MSNPTISPSTAAGLNPSQLAAAHAEMWQRICSDPRVTHLQIDPHFSDGELDHAMAIEAAFRAHEDAARSAEVPSNAPDVPTTDVRRHRIFLCSYGQNDAAAPPLAAAPPTAAAPTTATDMQTTPRARPRAQPLPRHCLPQFSTASFPAAPQPQAASVDARVGIERSSDEKDESARNGVEQDT</sequence>
<proteinExistence type="predicted"/>
<dbReference type="AlphaFoldDB" id="A0AAW0D753"/>
<protein>
    <submittedName>
        <fullName evidence="2">Uncharacterized protein</fullName>
    </submittedName>
</protein>
<accession>A0AAW0D753</accession>
<evidence type="ECO:0000256" key="1">
    <source>
        <dbReference type="SAM" id="MobiDB-lite"/>
    </source>
</evidence>
<feature type="region of interest" description="Disordered" evidence="1">
    <location>
        <begin position="104"/>
        <end position="182"/>
    </location>
</feature>
<feature type="compositionally biased region" description="Basic and acidic residues" evidence="1">
    <location>
        <begin position="161"/>
        <end position="174"/>
    </location>
</feature>
<dbReference type="Proteomes" id="UP001362999">
    <property type="component" value="Unassembled WGS sequence"/>
</dbReference>
<name>A0AAW0D753_9AGAR</name>
<dbReference type="EMBL" id="JAWWNJ010000010">
    <property type="protein sequence ID" value="KAK7046946.1"/>
    <property type="molecule type" value="Genomic_DNA"/>
</dbReference>
<organism evidence="2 3">
    <name type="scientific">Favolaschia claudopus</name>
    <dbReference type="NCBI Taxonomy" id="2862362"/>
    <lineage>
        <taxon>Eukaryota</taxon>
        <taxon>Fungi</taxon>
        <taxon>Dikarya</taxon>
        <taxon>Basidiomycota</taxon>
        <taxon>Agaricomycotina</taxon>
        <taxon>Agaricomycetes</taxon>
        <taxon>Agaricomycetidae</taxon>
        <taxon>Agaricales</taxon>
        <taxon>Marasmiineae</taxon>
        <taxon>Mycenaceae</taxon>
        <taxon>Favolaschia</taxon>
    </lineage>
</organism>
<evidence type="ECO:0000313" key="2">
    <source>
        <dbReference type="EMBL" id="KAK7046946.1"/>
    </source>
</evidence>
<comment type="caution">
    <text evidence="2">The sequence shown here is derived from an EMBL/GenBank/DDBJ whole genome shotgun (WGS) entry which is preliminary data.</text>
</comment>
<keyword evidence="3" id="KW-1185">Reference proteome</keyword>
<gene>
    <name evidence="2" type="ORF">R3P38DRAFT_2765758</name>
</gene>
<feature type="compositionally biased region" description="Low complexity" evidence="1">
    <location>
        <begin position="104"/>
        <end position="156"/>
    </location>
</feature>
<evidence type="ECO:0000313" key="3">
    <source>
        <dbReference type="Proteomes" id="UP001362999"/>
    </source>
</evidence>